<reference evidence="1 2" key="1">
    <citation type="submission" date="2020-12" db="EMBL/GenBank/DDBJ databases">
        <title>Draft genome sequence of the commensal strain Corynebacterium tuberculostearicum MFP09/CIP 102622 isolated from human skin.</title>
        <authorList>
            <person name="Boukerb A.M."/>
            <person name="Janvier X."/>
            <person name="Feuilloley M.G.J."/>
            <person name="Groboillot A."/>
        </authorList>
    </citation>
    <scope>NUCLEOTIDE SEQUENCE [LARGE SCALE GENOMIC DNA]</scope>
    <source>
        <strain evidence="1 2">CIP 102622</strain>
    </source>
</reference>
<dbReference type="GeneID" id="78321036"/>
<protein>
    <submittedName>
        <fullName evidence="1">Uncharacterized protein</fullName>
    </submittedName>
</protein>
<dbReference type="EMBL" id="JAEHFL010000028">
    <property type="protein sequence ID" value="MBK3429138.1"/>
    <property type="molecule type" value="Genomic_DNA"/>
</dbReference>
<proteinExistence type="predicted"/>
<sequence>MIPNFGVKHWLRRPSLWICLIGLILSAVPISELGKAPYYESNAAQSTLVFFVIAPAVSAAMAWEASRFRPLVQMGRKSVARIYVNRMFVWSLIFPLSYVLASLSQSTDSALFGSLIFWVMLAYSSIVGICWTLIGSALGFSFKPLVSVSVSAALAYTWYAVVPATSPGALRHITGDFLACCSFDATLDVKAIGTAIAGIIGATLTIVSAAALFRHSSKLYILTSFLGLLCLIGSFAWAQQLTEFGLAQRDSRQVVCSSNVCAWPEVPSENILLNIQARDAFSEIAPTEWRDFSERPVMWGDFSEEHLSLSGQSTVEGIVGEFVDQAGSAELIRSDSKICGIPAKDLGITLSGLPWEPNRQVNVGDVVQRIEHTVCRVSN</sequence>
<evidence type="ECO:0000313" key="2">
    <source>
        <dbReference type="Proteomes" id="UP000603369"/>
    </source>
</evidence>
<accession>A0A7Y9ZX65</accession>
<dbReference type="Proteomes" id="UP000603369">
    <property type="component" value="Unassembled WGS sequence"/>
</dbReference>
<gene>
    <name evidence="1" type="ORF">JDP02_11595</name>
</gene>
<keyword evidence="2" id="KW-1185">Reference proteome</keyword>
<dbReference type="AlphaFoldDB" id="A0A7Y9ZX65"/>
<name>A0A7Y9ZX65_9CORY</name>
<evidence type="ECO:0000313" key="1">
    <source>
        <dbReference type="EMBL" id="MBK3429138.1"/>
    </source>
</evidence>
<comment type="caution">
    <text evidence="1">The sequence shown here is derived from an EMBL/GenBank/DDBJ whole genome shotgun (WGS) entry which is preliminary data.</text>
</comment>
<organism evidence="1 2">
    <name type="scientific">Corynebacterium tuberculostearicum</name>
    <dbReference type="NCBI Taxonomy" id="38304"/>
    <lineage>
        <taxon>Bacteria</taxon>
        <taxon>Bacillati</taxon>
        <taxon>Actinomycetota</taxon>
        <taxon>Actinomycetes</taxon>
        <taxon>Mycobacteriales</taxon>
        <taxon>Corynebacteriaceae</taxon>
        <taxon>Corynebacterium</taxon>
    </lineage>
</organism>
<dbReference type="RefSeq" id="WP_150851231.1">
    <property type="nucleotide sequence ID" value="NZ_CP068156.1"/>
</dbReference>